<evidence type="ECO:0000256" key="1">
    <source>
        <dbReference type="SAM" id="MobiDB-lite"/>
    </source>
</evidence>
<feature type="region of interest" description="Disordered" evidence="1">
    <location>
        <begin position="893"/>
        <end position="918"/>
    </location>
</feature>
<feature type="compositionally biased region" description="Basic and acidic residues" evidence="1">
    <location>
        <begin position="893"/>
        <end position="903"/>
    </location>
</feature>
<dbReference type="EMBL" id="CAEQ01002525">
    <property type="protein sequence ID" value="CCD16986.1"/>
    <property type="molecule type" value="Genomic_DNA"/>
</dbReference>
<sequence>MHVFPLAPQHEAQDNVPQGSATGSSDSQRIAERSYLKESFLERLRGSPRMENLLTCLSKATVDATIRKTLSGRITSPNTERERSCADVNVQEAFLNELCRYVALGEGPQKAVEALKASRALPLRLPTNASRQDLSEFFAHMAKTPYWRKALLYPLLRRWWKEGSYTIGSTLLLDALMDELLKQLDSSNNSVNKGPSPDDVSCESEQPGLLDVTDGLVAELEELIGATESFGPICTVIDIIVQNCTRRLAGGVYRIVENLSTGNEEPPTYEEAHQEMECVVNDAASFVWEEISALFTRCSISMETTFNEMLWTFLMALITSYSGAHVLATVDASRDSVDRVDNLQLWAQGMFYEKLQRDLQDHLAVRLSSDGGDSGKAFMSVQNVTCHQTFFWRCTMEAGLAHELLLPEFLAHTSIKEWARERAAETWGRALRVIQCFLHVQEAVEEMPDTVVPTIAESVISSVRAYHRRLTEEHLEHLSSAQKTLFSVTKRPRAEEIDRQLVEREADWLSYTVDFFLCTYHPSCFVVLSMVKQDEFISLLRQLHGILVYKEREAVRDSLMATAPNQAVYADVQNQLMQWHKHCVHDRLLMALGNDASLIMCLLHGTFALFSRMGKTNVSVHEIFREMLLPSLSILCGSRSKVSDSRESDDNEFSNLDEDVEEYYERQQCMGSLIAAGFLSIPWNLRGIRLRLLLLRSLSTNLRDCFSAEEALAELDDFFVRHFNGRQTPEETALEVCTDCARDPFLMLLDTEGDTVLSGTEIDAMEDVMFVDITVHLPAPGGTMFMISVFRTLSQELLRLRTEWEQHVRLADEGEESYLDRRATFCTAKDIVVFRTLVKLVHHMVFAFQVQPLGLLRLWISFLVHLFLCVVPPLTEDDELILLAPHVQEQKFKKEGEKEEKAHGSLGGASRTAFGRAPNESPQGELRAVLGELLAELMLMPFLDESVAKQCPAAVEYTVNSTRWLRQQRRRDDDIRILQRIMPLLVLEEVCFALKINVSAICSTGTEKAVALKHAGRMVEHSFLGALGVFAFCQQLDRFITPNSITDERVSLHMEALWGALEATFAPSTL</sequence>
<feature type="compositionally biased region" description="Polar residues" evidence="1">
    <location>
        <begin position="15"/>
        <end position="28"/>
    </location>
</feature>
<dbReference type="Proteomes" id="UP000000702">
    <property type="component" value="Unassembled WGS sequence"/>
</dbReference>
<dbReference type="AlphaFoldDB" id="F9WI41"/>
<name>F9WI41_TRYCI</name>
<evidence type="ECO:0000313" key="3">
    <source>
        <dbReference type="Proteomes" id="UP000000702"/>
    </source>
</evidence>
<evidence type="ECO:0000313" key="2">
    <source>
        <dbReference type="EMBL" id="CCD16986.1"/>
    </source>
</evidence>
<organism evidence="2 3">
    <name type="scientific">Trypanosoma congolense (strain IL3000)</name>
    <dbReference type="NCBI Taxonomy" id="1068625"/>
    <lineage>
        <taxon>Eukaryota</taxon>
        <taxon>Discoba</taxon>
        <taxon>Euglenozoa</taxon>
        <taxon>Kinetoplastea</taxon>
        <taxon>Metakinetoplastina</taxon>
        <taxon>Trypanosomatida</taxon>
        <taxon>Trypanosomatidae</taxon>
        <taxon>Trypanosoma</taxon>
        <taxon>Nannomonas</taxon>
    </lineage>
</organism>
<proteinExistence type="predicted"/>
<keyword evidence="3" id="KW-1185">Reference proteome</keyword>
<dbReference type="VEuPathDB" id="TriTrypDB:TcIL3000_0_18550"/>
<comment type="caution">
    <text evidence="2">The sequence shown here is derived from an EMBL/GenBank/DDBJ whole genome shotgun (WGS) entry which is preliminary data.</text>
</comment>
<reference evidence="2 3" key="2">
    <citation type="journal article" date="2012" name="Proc. Natl. Acad. Sci. U.S.A.">
        <title>Antigenic diversity is generated by distinct evolutionary mechanisms in African trypanosome species.</title>
        <authorList>
            <person name="Jackson A.P."/>
            <person name="Berry A."/>
            <person name="Aslett M."/>
            <person name="Allison H.C."/>
            <person name="Burton P."/>
            <person name="Vavrova-Anderson J."/>
            <person name="Brown R."/>
            <person name="Browne H."/>
            <person name="Corton N."/>
            <person name="Hauser H."/>
            <person name="Gamble J."/>
            <person name="Gilderthorp R."/>
            <person name="Marcello L."/>
            <person name="McQuillan J."/>
            <person name="Otto T.D."/>
            <person name="Quail M.A."/>
            <person name="Sanders M.J."/>
            <person name="van Tonder A."/>
            <person name="Ginger M.L."/>
            <person name="Field M.C."/>
            <person name="Barry J.D."/>
            <person name="Hertz-Fowler C."/>
            <person name="Berriman M."/>
        </authorList>
    </citation>
    <scope>NUCLEOTIDE SEQUENCE [LARGE SCALE GENOMIC DNA]</scope>
    <source>
        <strain evidence="2 3">IL3000</strain>
    </source>
</reference>
<dbReference type="OMA" id="VFAFCQR"/>
<protein>
    <submittedName>
        <fullName evidence="2">WGS project CAEQ00000000 data, annotated contig 729</fullName>
    </submittedName>
</protein>
<feature type="region of interest" description="Disordered" evidence="1">
    <location>
        <begin position="1"/>
        <end position="29"/>
    </location>
</feature>
<reference evidence="3" key="1">
    <citation type="submission" date="2011-07" db="EMBL/GenBank/DDBJ databases">
        <title>Divergent evolution of antigenic variation in African trypanosomes.</title>
        <authorList>
            <person name="Jackson A.P."/>
            <person name="Berry A."/>
            <person name="Allison H.C."/>
            <person name="Burton P."/>
            <person name="Anderson J."/>
            <person name="Aslett M."/>
            <person name="Brown R."/>
            <person name="Corton N."/>
            <person name="Harris D."/>
            <person name="Hauser H."/>
            <person name="Gamble J."/>
            <person name="Gilderthorp R."/>
            <person name="McQuillan J."/>
            <person name="Quail M.A."/>
            <person name="Sanders M."/>
            <person name="Van Tonder A."/>
            <person name="Ginger M.L."/>
            <person name="Donelson J.E."/>
            <person name="Field M.C."/>
            <person name="Barry J.D."/>
            <person name="Berriman M."/>
            <person name="Hertz-Fowler C."/>
        </authorList>
    </citation>
    <scope>NUCLEOTIDE SEQUENCE [LARGE SCALE GENOMIC DNA]</scope>
    <source>
        <strain evidence="3">IL3000</strain>
    </source>
</reference>
<gene>
    <name evidence="2" type="ORF">TCIL3000_0_18550</name>
</gene>
<accession>F9WI41</accession>